<organism evidence="6 7">
    <name type="scientific">Teladorsagia circumcincta</name>
    <name type="common">Brown stomach worm</name>
    <name type="synonym">Ostertagia circumcincta</name>
    <dbReference type="NCBI Taxonomy" id="45464"/>
    <lineage>
        <taxon>Eukaryota</taxon>
        <taxon>Metazoa</taxon>
        <taxon>Ecdysozoa</taxon>
        <taxon>Nematoda</taxon>
        <taxon>Chromadorea</taxon>
        <taxon>Rhabditida</taxon>
        <taxon>Rhabditina</taxon>
        <taxon>Rhabditomorpha</taxon>
        <taxon>Strongyloidea</taxon>
        <taxon>Trichostrongylidae</taxon>
        <taxon>Teladorsagia</taxon>
    </lineage>
</organism>
<dbReference type="EC" id="3.2.1.28" evidence="2"/>
<evidence type="ECO:0000256" key="1">
    <source>
        <dbReference type="ARBA" id="ARBA00005615"/>
    </source>
</evidence>
<dbReference type="AlphaFoldDB" id="A0A2G9TW47"/>
<evidence type="ECO:0000313" key="7">
    <source>
        <dbReference type="Proteomes" id="UP000230423"/>
    </source>
</evidence>
<dbReference type="GO" id="GO:0004555">
    <property type="term" value="F:alpha,alpha-trehalase activity"/>
    <property type="evidence" value="ECO:0007669"/>
    <property type="project" value="UniProtKB-EC"/>
</dbReference>
<dbReference type="Gene3D" id="1.50.10.10">
    <property type="match status" value="1"/>
</dbReference>
<proteinExistence type="inferred from homology"/>
<dbReference type="GO" id="GO:0005993">
    <property type="term" value="P:trehalose catabolic process"/>
    <property type="evidence" value="ECO:0007669"/>
    <property type="project" value="TreeGrafter"/>
</dbReference>
<keyword evidence="5" id="KW-0732">Signal</keyword>
<comment type="similarity">
    <text evidence="1">Belongs to the glycosyl hydrolase 37 family.</text>
</comment>
<evidence type="ECO:0000313" key="6">
    <source>
        <dbReference type="EMBL" id="PIO62243.1"/>
    </source>
</evidence>
<feature type="chain" id="PRO_5013762418" description="Trehalase" evidence="5">
    <location>
        <begin position="18"/>
        <end position="108"/>
    </location>
</feature>
<dbReference type="PANTHER" id="PTHR23403">
    <property type="entry name" value="TREHALASE"/>
    <property type="match status" value="1"/>
</dbReference>
<evidence type="ECO:0000256" key="2">
    <source>
        <dbReference type="ARBA" id="ARBA00012757"/>
    </source>
</evidence>
<dbReference type="InterPro" id="IPR001661">
    <property type="entry name" value="Glyco_hydro_37"/>
</dbReference>
<dbReference type="InterPro" id="IPR012341">
    <property type="entry name" value="6hp_glycosidase-like_sf"/>
</dbReference>
<sequence>MLRFTALLLCFCSSVATLSILDQIHWVTEPVPVCDMKNSNNSYIYCNGTLLMAVNFHELYNDSKTFVDMPMRYDPDYILKQFNTEFHNVSIENINKTKLKVFVDEHFT</sequence>
<accession>A0A2G9TW47</accession>
<protein>
    <recommendedName>
        <fullName evidence="3">Trehalase</fullName>
        <ecNumber evidence="2">3.2.1.28</ecNumber>
    </recommendedName>
    <alternativeName>
        <fullName evidence="4">Alpha,alpha-trehalase</fullName>
    </alternativeName>
</protein>
<dbReference type="Pfam" id="PF01204">
    <property type="entry name" value="Trehalase"/>
    <property type="match status" value="1"/>
</dbReference>
<gene>
    <name evidence="6" type="ORF">TELCIR_16210</name>
</gene>
<feature type="signal peptide" evidence="5">
    <location>
        <begin position="1"/>
        <end position="17"/>
    </location>
</feature>
<evidence type="ECO:0000256" key="5">
    <source>
        <dbReference type="SAM" id="SignalP"/>
    </source>
</evidence>
<dbReference type="PANTHER" id="PTHR23403:SF5">
    <property type="entry name" value="TREHALASE"/>
    <property type="match status" value="1"/>
</dbReference>
<keyword evidence="7" id="KW-1185">Reference proteome</keyword>
<evidence type="ECO:0000256" key="4">
    <source>
        <dbReference type="ARBA" id="ARBA00030473"/>
    </source>
</evidence>
<dbReference type="OrthoDB" id="3542292at2759"/>
<dbReference type="Proteomes" id="UP000230423">
    <property type="component" value="Unassembled WGS sequence"/>
</dbReference>
<name>A0A2G9TW47_TELCI</name>
<dbReference type="EMBL" id="KZ352356">
    <property type="protein sequence ID" value="PIO62243.1"/>
    <property type="molecule type" value="Genomic_DNA"/>
</dbReference>
<reference evidence="6 7" key="1">
    <citation type="submission" date="2015-09" db="EMBL/GenBank/DDBJ databases">
        <title>Draft genome of the parasitic nematode Teladorsagia circumcincta isolate WARC Sus (inbred).</title>
        <authorList>
            <person name="Mitreva M."/>
        </authorList>
    </citation>
    <scope>NUCLEOTIDE SEQUENCE [LARGE SCALE GENOMIC DNA]</scope>
    <source>
        <strain evidence="6 7">S</strain>
    </source>
</reference>
<dbReference type="InterPro" id="IPR008928">
    <property type="entry name" value="6-hairpin_glycosidase_sf"/>
</dbReference>
<dbReference type="SUPFAM" id="SSF48208">
    <property type="entry name" value="Six-hairpin glycosidases"/>
    <property type="match status" value="1"/>
</dbReference>
<evidence type="ECO:0000256" key="3">
    <source>
        <dbReference type="ARBA" id="ARBA00019905"/>
    </source>
</evidence>